<dbReference type="Gene3D" id="2.130.10.30">
    <property type="entry name" value="Regulator of chromosome condensation 1/beta-lactamase-inhibitor protein II"/>
    <property type="match status" value="1"/>
</dbReference>
<comment type="caution">
    <text evidence="2">The sequence shown here is derived from an EMBL/GenBank/DDBJ whole genome shotgun (WGS) entry which is preliminary data.</text>
</comment>
<dbReference type="CTD" id="9805213"/>
<evidence type="ECO:0000256" key="1">
    <source>
        <dbReference type="PROSITE-ProRule" id="PRU00235"/>
    </source>
</evidence>
<dbReference type="Proteomes" id="UP000483820">
    <property type="component" value="Chromosome I"/>
</dbReference>
<gene>
    <name evidence="2" type="ORF">GCK72_003384</name>
</gene>
<dbReference type="Pfam" id="PF13540">
    <property type="entry name" value="RCC1_2"/>
    <property type="match status" value="1"/>
</dbReference>
<dbReference type="PROSITE" id="PS50012">
    <property type="entry name" value="RCC1_3"/>
    <property type="match status" value="2"/>
</dbReference>
<dbReference type="KEGG" id="crq:GCK72_003384"/>
<dbReference type="InterPro" id="IPR052830">
    <property type="entry name" value="RCC1_domain-containing"/>
</dbReference>
<dbReference type="InterPro" id="IPR009091">
    <property type="entry name" value="RCC1/BLIP-II"/>
</dbReference>
<evidence type="ECO:0000313" key="3">
    <source>
        <dbReference type="Proteomes" id="UP000483820"/>
    </source>
</evidence>
<proteinExistence type="predicted"/>
<protein>
    <submittedName>
        <fullName evidence="2">Uncharacterized protein</fullName>
    </submittedName>
</protein>
<organism evidence="2 3">
    <name type="scientific">Caenorhabditis remanei</name>
    <name type="common">Caenorhabditis vulgaris</name>
    <dbReference type="NCBI Taxonomy" id="31234"/>
    <lineage>
        <taxon>Eukaryota</taxon>
        <taxon>Metazoa</taxon>
        <taxon>Ecdysozoa</taxon>
        <taxon>Nematoda</taxon>
        <taxon>Chromadorea</taxon>
        <taxon>Rhabditida</taxon>
        <taxon>Rhabditina</taxon>
        <taxon>Rhabditomorpha</taxon>
        <taxon>Rhabditoidea</taxon>
        <taxon>Rhabditidae</taxon>
        <taxon>Peloderinae</taxon>
        <taxon>Caenorhabditis</taxon>
    </lineage>
</organism>
<accession>A0A6A5HY44</accession>
<dbReference type="PANTHER" id="PTHR46849:SF1">
    <property type="entry name" value="RCC1 DOMAIN-CONTAINING PROTEIN 1"/>
    <property type="match status" value="1"/>
</dbReference>
<dbReference type="EMBL" id="WUAV01000001">
    <property type="protein sequence ID" value="KAF1771557.1"/>
    <property type="molecule type" value="Genomic_DNA"/>
</dbReference>
<feature type="repeat" description="RCC1" evidence="1">
    <location>
        <begin position="218"/>
        <end position="285"/>
    </location>
</feature>
<name>A0A6A5HY44_CAERE</name>
<dbReference type="GeneID" id="9805213"/>
<dbReference type="SUPFAM" id="SSF50985">
    <property type="entry name" value="RCC1/BLIP-II"/>
    <property type="match status" value="1"/>
</dbReference>
<dbReference type="PANTHER" id="PTHR46849">
    <property type="entry name" value="RCC1 DOMAIN-CONTAINING PROTEIN 1"/>
    <property type="match status" value="1"/>
</dbReference>
<dbReference type="AlphaFoldDB" id="A0A6A5HY44"/>
<dbReference type="RefSeq" id="XP_003094683.2">
    <property type="nucleotide sequence ID" value="XM_003094635.2"/>
</dbReference>
<dbReference type="PRINTS" id="PR00633">
    <property type="entry name" value="RCCNDNSATION"/>
</dbReference>
<dbReference type="InterPro" id="IPR000408">
    <property type="entry name" value="Reg_chr_condens"/>
</dbReference>
<feature type="repeat" description="RCC1" evidence="1">
    <location>
        <begin position="166"/>
        <end position="217"/>
    </location>
</feature>
<evidence type="ECO:0000313" key="2">
    <source>
        <dbReference type="EMBL" id="KAF1771557.1"/>
    </source>
</evidence>
<reference evidence="2 3" key="1">
    <citation type="submission" date="2019-12" db="EMBL/GenBank/DDBJ databases">
        <title>Chromosome-level assembly of the Caenorhabditis remanei genome.</title>
        <authorList>
            <person name="Teterina A.A."/>
            <person name="Willis J.H."/>
            <person name="Phillips P.C."/>
        </authorList>
    </citation>
    <scope>NUCLEOTIDE SEQUENCE [LARGE SCALE GENOMIC DNA]</scope>
    <source>
        <strain evidence="2 3">PX506</strain>
        <tissue evidence="2">Whole organism</tissue>
    </source>
</reference>
<sequence>MRIKTTNYNSPTTSFFQKSTWFGSISFASRYVTISTSSPPTSSESIEMDSEIDDVTNTHLHVAILMSNGRHVAVRRIDDVGGKFKILDFSNDVVGDSESPLLVSTSREVYLVLRRKILKTSSEILKILKDSEGVTSEIQRIQFPWPVKIEEAVAGHDFVIFRDFGGNLFSMGTGTRGELGVGLIRRIDAPVHIEHLAGIRIQKVVCGGWHTVALTDGGDVYVWGWNRYRQLGKDKPATEMYPVLLDPSEEFDEGSSDDVIDDIMATENTTEIRIGHAHFLMGSDDVAINEFVIS</sequence>